<feature type="transmembrane region" description="Helical" evidence="6">
    <location>
        <begin position="101"/>
        <end position="122"/>
    </location>
</feature>
<dbReference type="InterPro" id="IPR036249">
    <property type="entry name" value="Thioredoxin-like_sf"/>
</dbReference>
<dbReference type="InterPro" id="IPR000866">
    <property type="entry name" value="AhpC/TSA"/>
</dbReference>
<dbReference type="InterPro" id="IPR013766">
    <property type="entry name" value="Thioredoxin_domain"/>
</dbReference>
<dbReference type="SUPFAM" id="SSF52833">
    <property type="entry name" value="Thioredoxin-like"/>
    <property type="match status" value="1"/>
</dbReference>
<dbReference type="InterPro" id="IPR003834">
    <property type="entry name" value="Cyt_c_assmbl_TM_dom"/>
</dbReference>
<feature type="transmembrane region" description="Helical" evidence="6">
    <location>
        <begin position="71"/>
        <end position="95"/>
    </location>
</feature>
<evidence type="ECO:0000256" key="5">
    <source>
        <dbReference type="ARBA" id="ARBA00023136"/>
    </source>
</evidence>
<dbReference type="Gene3D" id="2.60.120.260">
    <property type="entry name" value="Galactose-binding domain-like"/>
    <property type="match status" value="1"/>
</dbReference>
<sequence length="584" mass="60755">MTLLLIGFIGGILAGISPCVLPVLPVILLGAAEAAPAQTAPAEIVPAGPAATGPSVAESPPARRRFPARPVLIVLGLTLSFSLITLFGTVVLSLLHLPTDLLRWLGLAALLLLGLSMLVPAVERIVERAFAWIPQRSVGGDRGGFVLGLALGAVFVPCAGPVLAAIAVAGATGRIGWNTVTLTVAFALGTAIPLLLIAFAGRQLSTRVRALQRRQRGIRAVAGVAIIALAVALTFNVTDVLQRKVPDYTQALGNSLGTDAAAVAVAGTGSLQTCQRAAFNGADVFSDCGRAPEITGISQWLNTQPDTPRTLAALRGKVVLIDFWAYSCINCQRELPHVEAWWKTYAPYGFQVIAVHTPEYAFERNPANVAAGARKIGLTTPIAIDTGYGTWNAYHNVSWPASYLIDATGVIRHVSIGEGDYPQQERDIRSLLLAAHPSVTLPKPTDLPDTTPDGADLTPETYLGVERQQYYGGTGGYTAGTHTFTAPKALDANTFGLGGTWTIGNESITAGSGAALSLSYQASKVYLDVGGTGTLTATEDGATRTIAVSGAPNIYTVASHPGTQTGTVTVGLTPGLAAYSFTFG</sequence>
<keyword evidence="5 6" id="KW-0472">Membrane</keyword>
<keyword evidence="2" id="KW-1003">Cell membrane</keyword>
<feature type="transmembrane region" description="Helical" evidence="6">
    <location>
        <begin position="175"/>
        <end position="199"/>
    </location>
</feature>
<dbReference type="Pfam" id="PF17991">
    <property type="entry name" value="Thioredoxin_10"/>
    <property type="match status" value="1"/>
</dbReference>
<organism evidence="8 9">
    <name type="scientific">Tsukamurella soli</name>
    <dbReference type="NCBI Taxonomy" id="644556"/>
    <lineage>
        <taxon>Bacteria</taxon>
        <taxon>Bacillati</taxon>
        <taxon>Actinomycetota</taxon>
        <taxon>Actinomycetes</taxon>
        <taxon>Mycobacteriales</taxon>
        <taxon>Tsukamurellaceae</taxon>
        <taxon>Tsukamurella</taxon>
    </lineage>
</organism>
<keyword evidence="9" id="KW-1185">Reference proteome</keyword>
<dbReference type="Proteomes" id="UP001500635">
    <property type="component" value="Unassembled WGS sequence"/>
</dbReference>
<evidence type="ECO:0000256" key="3">
    <source>
        <dbReference type="ARBA" id="ARBA00022692"/>
    </source>
</evidence>
<dbReference type="Gene3D" id="3.40.30.10">
    <property type="entry name" value="Glutaredoxin"/>
    <property type="match status" value="1"/>
</dbReference>
<evidence type="ECO:0000256" key="4">
    <source>
        <dbReference type="ARBA" id="ARBA00022989"/>
    </source>
</evidence>
<protein>
    <submittedName>
        <fullName evidence="8">Cytochrome c biogenesis protein DipZ</fullName>
    </submittedName>
</protein>
<evidence type="ECO:0000256" key="1">
    <source>
        <dbReference type="ARBA" id="ARBA00004651"/>
    </source>
</evidence>
<dbReference type="RefSeq" id="WP_344993438.1">
    <property type="nucleotide sequence ID" value="NZ_BAABFR010000018.1"/>
</dbReference>
<evidence type="ECO:0000259" key="7">
    <source>
        <dbReference type="PROSITE" id="PS51352"/>
    </source>
</evidence>
<comment type="subcellular location">
    <subcellularLocation>
        <location evidence="1">Cell membrane</location>
        <topology evidence="1">Multi-pass membrane protein</topology>
    </subcellularLocation>
</comment>
<comment type="caution">
    <text evidence="8">The sequence shown here is derived from an EMBL/GenBank/DDBJ whole genome shotgun (WGS) entry which is preliminary data.</text>
</comment>
<evidence type="ECO:0000313" key="9">
    <source>
        <dbReference type="Proteomes" id="UP001500635"/>
    </source>
</evidence>
<feature type="transmembrane region" description="Helical" evidence="6">
    <location>
        <begin position="6"/>
        <end position="29"/>
    </location>
</feature>
<keyword evidence="4 6" id="KW-1133">Transmembrane helix</keyword>
<dbReference type="PROSITE" id="PS51352">
    <property type="entry name" value="THIOREDOXIN_2"/>
    <property type="match status" value="1"/>
</dbReference>
<dbReference type="Pfam" id="PF00578">
    <property type="entry name" value="AhpC-TSA"/>
    <property type="match status" value="1"/>
</dbReference>
<dbReference type="InterPro" id="IPR041017">
    <property type="entry name" value="Thioredoxin_10"/>
</dbReference>
<dbReference type="PANTHER" id="PTHR42852:SF13">
    <property type="entry name" value="PROTEIN DIPZ"/>
    <property type="match status" value="1"/>
</dbReference>
<evidence type="ECO:0000256" key="6">
    <source>
        <dbReference type="SAM" id="Phobius"/>
    </source>
</evidence>
<dbReference type="InterPro" id="IPR050553">
    <property type="entry name" value="Thioredoxin_ResA/DsbE_sf"/>
</dbReference>
<evidence type="ECO:0000313" key="8">
    <source>
        <dbReference type="EMBL" id="GAA4389372.1"/>
    </source>
</evidence>
<dbReference type="Pfam" id="PF02683">
    <property type="entry name" value="DsbD_TM"/>
    <property type="match status" value="1"/>
</dbReference>
<dbReference type="EMBL" id="BAABFR010000018">
    <property type="protein sequence ID" value="GAA4389372.1"/>
    <property type="molecule type" value="Genomic_DNA"/>
</dbReference>
<feature type="transmembrane region" description="Helical" evidence="6">
    <location>
        <begin position="143"/>
        <end position="169"/>
    </location>
</feature>
<feature type="domain" description="Thioredoxin" evidence="7">
    <location>
        <begin position="285"/>
        <end position="433"/>
    </location>
</feature>
<reference evidence="9" key="1">
    <citation type="journal article" date="2019" name="Int. J. Syst. Evol. Microbiol.">
        <title>The Global Catalogue of Microorganisms (GCM) 10K type strain sequencing project: providing services to taxonomists for standard genome sequencing and annotation.</title>
        <authorList>
            <consortium name="The Broad Institute Genomics Platform"/>
            <consortium name="The Broad Institute Genome Sequencing Center for Infectious Disease"/>
            <person name="Wu L."/>
            <person name="Ma J."/>
        </authorList>
    </citation>
    <scope>NUCLEOTIDE SEQUENCE [LARGE SCALE GENOMIC DNA]</scope>
    <source>
        <strain evidence="9">JCM 17688</strain>
    </source>
</reference>
<evidence type="ECO:0000256" key="2">
    <source>
        <dbReference type="ARBA" id="ARBA00022475"/>
    </source>
</evidence>
<feature type="transmembrane region" description="Helical" evidence="6">
    <location>
        <begin position="220"/>
        <end position="238"/>
    </location>
</feature>
<keyword evidence="3 6" id="KW-0812">Transmembrane</keyword>
<gene>
    <name evidence="8" type="ORF">GCM10023147_16040</name>
</gene>
<proteinExistence type="predicted"/>
<accession>A0ABP8JE04</accession>
<name>A0ABP8JE04_9ACTN</name>
<dbReference type="PANTHER" id="PTHR42852">
    <property type="entry name" value="THIOL:DISULFIDE INTERCHANGE PROTEIN DSBE"/>
    <property type="match status" value="1"/>
</dbReference>